<proteinExistence type="predicted"/>
<sequence length="93" mass="10924">MFITSLKQHLVIDLANSIFFLPSRLHPNPSGPGLVRKDWSLRCQSRHCPEHLYRFPVKLFECTHDENEFHINPLTLRLGFIKYSRTLMADSMI</sequence>
<accession>A0A7E4UVU3</accession>
<reference evidence="1" key="1">
    <citation type="journal article" date="2013" name="Genetics">
        <title>The draft genome and transcriptome of Panagrellus redivivus are shaped by the harsh demands of a free-living lifestyle.</title>
        <authorList>
            <person name="Srinivasan J."/>
            <person name="Dillman A.R."/>
            <person name="Macchietto M.G."/>
            <person name="Heikkinen L."/>
            <person name="Lakso M."/>
            <person name="Fracchia K.M."/>
            <person name="Antoshechkin I."/>
            <person name="Mortazavi A."/>
            <person name="Wong G."/>
            <person name="Sternberg P.W."/>
        </authorList>
    </citation>
    <scope>NUCLEOTIDE SEQUENCE [LARGE SCALE GENOMIC DNA]</scope>
    <source>
        <strain evidence="1">MT8872</strain>
    </source>
</reference>
<dbReference type="Proteomes" id="UP000492821">
    <property type="component" value="Unassembled WGS sequence"/>
</dbReference>
<organism evidence="1 2">
    <name type="scientific">Panagrellus redivivus</name>
    <name type="common">Microworm</name>
    <dbReference type="NCBI Taxonomy" id="6233"/>
    <lineage>
        <taxon>Eukaryota</taxon>
        <taxon>Metazoa</taxon>
        <taxon>Ecdysozoa</taxon>
        <taxon>Nematoda</taxon>
        <taxon>Chromadorea</taxon>
        <taxon>Rhabditida</taxon>
        <taxon>Tylenchina</taxon>
        <taxon>Panagrolaimomorpha</taxon>
        <taxon>Panagrolaimoidea</taxon>
        <taxon>Panagrolaimidae</taxon>
        <taxon>Panagrellus</taxon>
    </lineage>
</organism>
<evidence type="ECO:0000313" key="1">
    <source>
        <dbReference type="Proteomes" id="UP000492821"/>
    </source>
</evidence>
<name>A0A7E4UVU3_PANRE</name>
<dbReference type="WBParaSite" id="Pan_g13102.t1">
    <property type="protein sequence ID" value="Pan_g13102.t1"/>
    <property type="gene ID" value="Pan_g13102"/>
</dbReference>
<keyword evidence="1" id="KW-1185">Reference proteome</keyword>
<evidence type="ECO:0000313" key="2">
    <source>
        <dbReference type="WBParaSite" id="Pan_g13102.t1"/>
    </source>
</evidence>
<protein>
    <submittedName>
        <fullName evidence="2">Ovule protein</fullName>
    </submittedName>
</protein>
<reference evidence="2" key="2">
    <citation type="submission" date="2020-10" db="UniProtKB">
        <authorList>
            <consortium name="WormBaseParasite"/>
        </authorList>
    </citation>
    <scope>IDENTIFICATION</scope>
</reference>
<dbReference type="AlphaFoldDB" id="A0A7E4UVU3"/>